<keyword evidence="1" id="KW-1133">Transmembrane helix</keyword>
<proteinExistence type="predicted"/>
<evidence type="ECO:0000313" key="2">
    <source>
        <dbReference type="EnsemblMetazoa" id="GBRI018159-PA"/>
    </source>
</evidence>
<dbReference type="VEuPathDB" id="VectorBase:GBRI018159"/>
<protein>
    <submittedName>
        <fullName evidence="2">Uncharacterized protein</fullName>
    </submittedName>
</protein>
<dbReference type="AlphaFoldDB" id="A0A1A9WFS5"/>
<keyword evidence="1" id="KW-0812">Transmembrane</keyword>
<feature type="transmembrane region" description="Helical" evidence="1">
    <location>
        <begin position="48"/>
        <end position="69"/>
    </location>
</feature>
<dbReference type="Proteomes" id="UP000091820">
    <property type="component" value="Unassembled WGS sequence"/>
</dbReference>
<reference evidence="2" key="2">
    <citation type="submission" date="2020-05" db="UniProtKB">
        <authorList>
            <consortium name="EnsemblMetazoa"/>
        </authorList>
    </citation>
    <scope>IDENTIFICATION</scope>
    <source>
        <strain evidence="2">IAEA</strain>
    </source>
</reference>
<sequence length="108" mass="12187">MQNSKRLFPICLARIAVTFQNEVLLLYAVVDTKTTACTSKESLINLSLYLCSWLIVAHLGAAVFLFPFYGSFGCYCWAQETGVLCKLLEIFKQNLGHPVPCWMFAKIN</sequence>
<keyword evidence="3" id="KW-1185">Reference proteome</keyword>
<name>A0A1A9WFS5_9MUSC</name>
<dbReference type="EnsemblMetazoa" id="GBRI018159-RA">
    <property type="protein sequence ID" value="GBRI018159-PA"/>
    <property type="gene ID" value="GBRI018159"/>
</dbReference>
<accession>A0A1A9WFS5</accession>
<evidence type="ECO:0000313" key="3">
    <source>
        <dbReference type="Proteomes" id="UP000091820"/>
    </source>
</evidence>
<reference evidence="3" key="1">
    <citation type="submission" date="2014-03" db="EMBL/GenBank/DDBJ databases">
        <authorList>
            <person name="Aksoy S."/>
            <person name="Warren W."/>
            <person name="Wilson R.K."/>
        </authorList>
    </citation>
    <scope>NUCLEOTIDE SEQUENCE [LARGE SCALE GENOMIC DNA]</scope>
    <source>
        <strain evidence="3">IAEA</strain>
    </source>
</reference>
<keyword evidence="1" id="KW-0472">Membrane</keyword>
<organism evidence="2 3">
    <name type="scientific">Glossina brevipalpis</name>
    <dbReference type="NCBI Taxonomy" id="37001"/>
    <lineage>
        <taxon>Eukaryota</taxon>
        <taxon>Metazoa</taxon>
        <taxon>Ecdysozoa</taxon>
        <taxon>Arthropoda</taxon>
        <taxon>Hexapoda</taxon>
        <taxon>Insecta</taxon>
        <taxon>Pterygota</taxon>
        <taxon>Neoptera</taxon>
        <taxon>Endopterygota</taxon>
        <taxon>Diptera</taxon>
        <taxon>Brachycera</taxon>
        <taxon>Muscomorpha</taxon>
        <taxon>Hippoboscoidea</taxon>
        <taxon>Glossinidae</taxon>
        <taxon>Glossina</taxon>
    </lineage>
</organism>
<evidence type="ECO:0000256" key="1">
    <source>
        <dbReference type="SAM" id="Phobius"/>
    </source>
</evidence>